<keyword evidence="3" id="KW-0732">Signal</keyword>
<dbReference type="GO" id="GO:0010150">
    <property type="term" value="P:leaf senescence"/>
    <property type="evidence" value="ECO:0007669"/>
    <property type="project" value="UniProtKB-ARBA"/>
</dbReference>
<name>A0A830D8K2_9LAMI</name>
<comment type="caution">
    <text evidence="4">The sequence shown here is derived from an EMBL/GenBank/DDBJ whole genome shotgun (WGS) entry which is preliminary data.</text>
</comment>
<dbReference type="InterPro" id="IPR007608">
    <property type="entry name" value="Senescence_reg_S40"/>
</dbReference>
<evidence type="ECO:0000313" key="4">
    <source>
        <dbReference type="EMBL" id="GFQ08878.1"/>
    </source>
</evidence>
<feature type="non-terminal residue" evidence="4">
    <location>
        <position position="1"/>
    </location>
</feature>
<dbReference type="OrthoDB" id="684536at2759"/>
<keyword evidence="5" id="KW-1185">Reference proteome</keyword>
<dbReference type="EMBL" id="BMAC01010288">
    <property type="protein sequence ID" value="GFQ08878.1"/>
    <property type="molecule type" value="Genomic_DNA"/>
</dbReference>
<dbReference type="AlphaFoldDB" id="A0A830D8K2"/>
<feature type="chain" id="PRO_5032577518" evidence="3">
    <location>
        <begin position="30"/>
        <end position="118"/>
    </location>
</feature>
<dbReference type="Pfam" id="PF04520">
    <property type="entry name" value="Senescence_reg"/>
    <property type="match status" value="1"/>
</dbReference>
<feature type="region of interest" description="Disordered" evidence="2">
    <location>
        <begin position="31"/>
        <end position="53"/>
    </location>
</feature>
<protein>
    <submittedName>
        <fullName evidence="4">Uncharacterized protein</fullName>
    </submittedName>
</protein>
<evidence type="ECO:0000256" key="3">
    <source>
        <dbReference type="SAM" id="SignalP"/>
    </source>
</evidence>
<accession>A0A830D8K2</accession>
<evidence type="ECO:0000256" key="1">
    <source>
        <dbReference type="ARBA" id="ARBA00034773"/>
    </source>
</evidence>
<comment type="similarity">
    <text evidence="1">Belongs to the senescence regulator S40 family.</text>
</comment>
<sequence length="118" mass="12711">PDPIPSPFSTTGLHLGVPLLLLHLHRLVGEVGDDDDSDAAAPPPPAPAARTRFQSRSVLMNIPMMSALIVRRARELEDIVSEEEEEEEINGVMLSPHEVVASRNTPMLACSVLEGAGR</sequence>
<evidence type="ECO:0000256" key="2">
    <source>
        <dbReference type="SAM" id="MobiDB-lite"/>
    </source>
</evidence>
<organism evidence="4 5">
    <name type="scientific">Phtheirospermum japonicum</name>
    <dbReference type="NCBI Taxonomy" id="374723"/>
    <lineage>
        <taxon>Eukaryota</taxon>
        <taxon>Viridiplantae</taxon>
        <taxon>Streptophyta</taxon>
        <taxon>Embryophyta</taxon>
        <taxon>Tracheophyta</taxon>
        <taxon>Spermatophyta</taxon>
        <taxon>Magnoliopsida</taxon>
        <taxon>eudicotyledons</taxon>
        <taxon>Gunneridae</taxon>
        <taxon>Pentapetalae</taxon>
        <taxon>asterids</taxon>
        <taxon>lamiids</taxon>
        <taxon>Lamiales</taxon>
        <taxon>Orobanchaceae</taxon>
        <taxon>Orobanchaceae incertae sedis</taxon>
        <taxon>Phtheirospermum</taxon>
    </lineage>
</organism>
<feature type="signal peptide" evidence="3">
    <location>
        <begin position="1"/>
        <end position="29"/>
    </location>
</feature>
<reference evidence="4" key="1">
    <citation type="submission" date="2020-07" db="EMBL/GenBank/DDBJ databases">
        <title>Ethylene signaling mediates host invasion by parasitic plants.</title>
        <authorList>
            <person name="Yoshida S."/>
        </authorList>
    </citation>
    <scope>NUCLEOTIDE SEQUENCE</scope>
    <source>
        <strain evidence="4">Okayama</strain>
    </source>
</reference>
<dbReference type="Proteomes" id="UP000653305">
    <property type="component" value="Unassembled WGS sequence"/>
</dbReference>
<proteinExistence type="inferred from homology"/>
<gene>
    <name evidence="4" type="ORF">PHJA_003031800</name>
</gene>
<evidence type="ECO:0000313" key="5">
    <source>
        <dbReference type="Proteomes" id="UP000653305"/>
    </source>
</evidence>